<organism evidence="1">
    <name type="scientific">hydrothermal vent metagenome</name>
    <dbReference type="NCBI Taxonomy" id="652676"/>
    <lineage>
        <taxon>unclassified sequences</taxon>
        <taxon>metagenomes</taxon>
        <taxon>ecological metagenomes</taxon>
    </lineage>
</organism>
<dbReference type="EMBL" id="UOEO01000026">
    <property type="protein sequence ID" value="VAW15211.1"/>
    <property type="molecule type" value="Genomic_DNA"/>
</dbReference>
<gene>
    <name evidence="1" type="ORF">MNBD_ALPHA12-2018</name>
</gene>
<protein>
    <submittedName>
        <fullName evidence="1">Uncharacterized protein</fullName>
    </submittedName>
</protein>
<reference evidence="1" key="1">
    <citation type="submission" date="2018-06" db="EMBL/GenBank/DDBJ databases">
        <authorList>
            <person name="Zhirakovskaya E."/>
        </authorList>
    </citation>
    <scope>NUCLEOTIDE SEQUENCE</scope>
</reference>
<proteinExistence type="predicted"/>
<evidence type="ECO:0000313" key="1">
    <source>
        <dbReference type="EMBL" id="VAW15211.1"/>
    </source>
</evidence>
<name>A0A3B0T934_9ZZZZ</name>
<dbReference type="AlphaFoldDB" id="A0A3B0T934"/>
<accession>A0A3B0T934</accession>
<sequence>MPHLWSTDHGVDHALPADMKKPVKSAKDYSLWYKLVRAALLCAVSFNHVGRYQVVTK</sequence>